<dbReference type="InterPro" id="IPR010982">
    <property type="entry name" value="Lambda_DNA-bd_dom_sf"/>
</dbReference>
<proteinExistence type="predicted"/>
<dbReference type="EMBL" id="AGRJ01000151">
    <property type="protein sequence ID" value="EHO51242.1"/>
    <property type="molecule type" value="Genomic_DNA"/>
</dbReference>
<organism evidence="4 5">
    <name type="scientific">Lentilactobacillus kisonensis F0435</name>
    <dbReference type="NCBI Taxonomy" id="797516"/>
    <lineage>
        <taxon>Bacteria</taxon>
        <taxon>Bacillati</taxon>
        <taxon>Bacillota</taxon>
        <taxon>Bacilli</taxon>
        <taxon>Lactobacillales</taxon>
        <taxon>Lactobacillaceae</taxon>
        <taxon>Lentilactobacillus</taxon>
    </lineage>
</organism>
<dbReference type="PATRIC" id="fig|797516.3.peg.1385"/>
<feature type="transmembrane region" description="Helical" evidence="2">
    <location>
        <begin position="75"/>
        <end position="98"/>
    </location>
</feature>
<dbReference type="SMART" id="SM00530">
    <property type="entry name" value="HTH_XRE"/>
    <property type="match status" value="1"/>
</dbReference>
<dbReference type="PROSITE" id="PS50943">
    <property type="entry name" value="HTH_CROC1"/>
    <property type="match status" value="1"/>
</dbReference>
<dbReference type="CDD" id="cd00093">
    <property type="entry name" value="HTH_XRE"/>
    <property type="match status" value="1"/>
</dbReference>
<feature type="transmembrane region" description="Helical" evidence="2">
    <location>
        <begin position="136"/>
        <end position="160"/>
    </location>
</feature>
<protein>
    <submittedName>
        <fullName evidence="4">DNA-binding helix-turn-helix protein</fullName>
    </submittedName>
</protein>
<comment type="caution">
    <text evidence="4">The sequence shown here is derived from an EMBL/GenBank/DDBJ whole genome shotgun (WGS) entry which is preliminary data.</text>
</comment>
<dbReference type="RefSeq" id="WP_008856737.1">
    <property type="nucleotide sequence ID" value="NZ_JH591038.1"/>
</dbReference>
<dbReference type="Proteomes" id="UP000005025">
    <property type="component" value="Unassembled WGS sequence"/>
</dbReference>
<evidence type="ECO:0000313" key="4">
    <source>
        <dbReference type="EMBL" id="EHO51242.1"/>
    </source>
</evidence>
<feature type="domain" description="HTH cro/C1-type" evidence="3">
    <location>
        <begin position="7"/>
        <end position="61"/>
    </location>
</feature>
<sequence>MKISDQLKQCRKAKGMTQREVAEKMHVSRKTISGWENGRSYPDVNMLISLSDLFGVSADDLIRGNRRGREQGNSWPPFIFMITYSLNIGLLAISYLHMYDLPGFHSPITSFLLLINELILFLGYDNWVNLRHRFTLFTMFSGFFGFLIINFTLNLIWPAWTDSFINANPFEALGMVTGRLILCILLSISLIMAIFFRPKKL</sequence>
<dbReference type="Gene3D" id="1.10.260.40">
    <property type="entry name" value="lambda repressor-like DNA-binding domains"/>
    <property type="match status" value="1"/>
</dbReference>
<evidence type="ECO:0000313" key="5">
    <source>
        <dbReference type="Proteomes" id="UP000005025"/>
    </source>
</evidence>
<dbReference type="GO" id="GO:0003677">
    <property type="term" value="F:DNA binding"/>
    <property type="evidence" value="ECO:0007669"/>
    <property type="project" value="UniProtKB-KW"/>
</dbReference>
<keyword evidence="2" id="KW-0472">Membrane</keyword>
<dbReference type="Pfam" id="PF01381">
    <property type="entry name" value="HTH_3"/>
    <property type="match status" value="1"/>
</dbReference>
<accession>H1LG36</accession>
<dbReference type="OrthoDB" id="9805856at2"/>
<evidence type="ECO:0000259" key="3">
    <source>
        <dbReference type="PROSITE" id="PS50943"/>
    </source>
</evidence>
<dbReference type="AlphaFoldDB" id="H1LG36"/>
<keyword evidence="2" id="KW-0812">Transmembrane</keyword>
<name>H1LG36_9LACO</name>
<keyword evidence="1 4" id="KW-0238">DNA-binding</keyword>
<keyword evidence="2" id="KW-1133">Transmembrane helix</keyword>
<dbReference type="HOGENOM" id="CLU_066192_2_2_9"/>
<feature type="transmembrane region" description="Helical" evidence="2">
    <location>
        <begin position="172"/>
        <end position="196"/>
    </location>
</feature>
<dbReference type="STRING" id="797516.HMPREF9104_01562"/>
<evidence type="ECO:0000256" key="2">
    <source>
        <dbReference type="SAM" id="Phobius"/>
    </source>
</evidence>
<evidence type="ECO:0000256" key="1">
    <source>
        <dbReference type="ARBA" id="ARBA00023125"/>
    </source>
</evidence>
<dbReference type="InterPro" id="IPR001387">
    <property type="entry name" value="Cro/C1-type_HTH"/>
</dbReference>
<dbReference type="PANTHER" id="PTHR46558:SF15">
    <property type="entry name" value="HELIX-TURN-HELIX DOMAIN PROTEIN"/>
    <property type="match status" value="1"/>
</dbReference>
<reference evidence="4 5" key="1">
    <citation type="submission" date="2011-09" db="EMBL/GenBank/DDBJ databases">
        <authorList>
            <person name="Weinstock G."/>
            <person name="Sodergren E."/>
            <person name="Clifton S."/>
            <person name="Fulton L."/>
            <person name="Fulton B."/>
            <person name="Courtney L."/>
            <person name="Fronick C."/>
            <person name="Harrison M."/>
            <person name="Strong C."/>
            <person name="Farmer C."/>
            <person name="Delahaunty K."/>
            <person name="Markovic C."/>
            <person name="Hall O."/>
            <person name="Minx P."/>
            <person name="Tomlinson C."/>
            <person name="Mitreva M."/>
            <person name="Hou S."/>
            <person name="Chen J."/>
            <person name="Wollam A."/>
            <person name="Pepin K.H."/>
            <person name="Johnson M."/>
            <person name="Bhonagiri V."/>
            <person name="Zhang X."/>
            <person name="Suruliraj S."/>
            <person name="Warren W."/>
            <person name="Chinwalla A."/>
            <person name="Mardis E.R."/>
            <person name="Wilson R.K."/>
        </authorList>
    </citation>
    <scope>NUCLEOTIDE SEQUENCE [LARGE SCALE GENOMIC DNA]</scope>
    <source>
        <strain evidence="4 5">F0435</strain>
    </source>
</reference>
<dbReference type="PANTHER" id="PTHR46558">
    <property type="entry name" value="TRACRIPTIONAL REGULATORY PROTEIN-RELATED-RELATED"/>
    <property type="match status" value="1"/>
</dbReference>
<gene>
    <name evidence="4" type="ORF">HMPREF9104_01562</name>
</gene>
<feature type="transmembrane region" description="Helical" evidence="2">
    <location>
        <begin position="104"/>
        <end position="124"/>
    </location>
</feature>
<dbReference type="SUPFAM" id="SSF47413">
    <property type="entry name" value="lambda repressor-like DNA-binding domains"/>
    <property type="match status" value="1"/>
</dbReference>